<evidence type="ECO:0008006" key="4">
    <source>
        <dbReference type="Google" id="ProtNLM"/>
    </source>
</evidence>
<reference evidence="2 3" key="1">
    <citation type="submission" date="2019-04" db="EMBL/GenBank/DDBJ databases">
        <title>Pedobacter sp. RP-3-22 sp. nov., isolated from Arctic soil.</title>
        <authorList>
            <person name="Dahal R.H."/>
            <person name="Kim D.-U."/>
        </authorList>
    </citation>
    <scope>NUCLEOTIDE SEQUENCE [LARGE SCALE GENOMIC DNA]</scope>
    <source>
        <strain evidence="2 3">RP-3-22</strain>
    </source>
</reference>
<proteinExistence type="predicted"/>
<name>A0A4U1CRU4_9SPHI</name>
<dbReference type="AlphaFoldDB" id="A0A4U1CRU4"/>
<gene>
    <name evidence="2" type="ORF">FA048_09600</name>
</gene>
<dbReference type="OrthoDB" id="1323178at2"/>
<keyword evidence="3" id="KW-1185">Reference proteome</keyword>
<feature type="signal peptide" evidence="1">
    <location>
        <begin position="1"/>
        <end position="18"/>
    </location>
</feature>
<accession>A0A4U1CRU4</accession>
<sequence length="303" mass="30978">MRLILILILMLVKSISFAQNTGIGTVTPTEKLDVAAGNVRIRNIGTSPGVAGTDKTVVADANGVLKTVTTTNILTAVNGNLISTVNGLASTPAVPILTTASNGLNAVAGDVRLGGTLSAPTTIATSAANTLAISGLQGATSSVGTVVVDASSVLKLKTAASVSAVRVTGNVTFVSDNQFYYTNNNGAGTETFDNLNEFTSATFTAAQTGLYQVSFSVNFPQPNNGTTYLGRARILAGTGPIAPYYSGGNTKISAAVVSVSNDILNITDVVKLNAGQVIQCQVATWQSANGRTANYIINISRVD</sequence>
<organism evidence="2 3">
    <name type="scientific">Pedobacter polaris</name>
    <dbReference type="NCBI Taxonomy" id="2571273"/>
    <lineage>
        <taxon>Bacteria</taxon>
        <taxon>Pseudomonadati</taxon>
        <taxon>Bacteroidota</taxon>
        <taxon>Sphingobacteriia</taxon>
        <taxon>Sphingobacteriales</taxon>
        <taxon>Sphingobacteriaceae</taxon>
        <taxon>Pedobacter</taxon>
    </lineage>
</organism>
<evidence type="ECO:0000313" key="2">
    <source>
        <dbReference type="EMBL" id="TKC10434.1"/>
    </source>
</evidence>
<protein>
    <recommendedName>
        <fullName evidence="4">C1q domain-containing protein</fullName>
    </recommendedName>
</protein>
<dbReference type="EMBL" id="SWBR01000002">
    <property type="protein sequence ID" value="TKC10434.1"/>
    <property type="molecule type" value="Genomic_DNA"/>
</dbReference>
<feature type="chain" id="PRO_5020565887" description="C1q domain-containing protein" evidence="1">
    <location>
        <begin position="19"/>
        <end position="303"/>
    </location>
</feature>
<comment type="caution">
    <text evidence="2">The sequence shown here is derived from an EMBL/GenBank/DDBJ whole genome shotgun (WGS) entry which is preliminary data.</text>
</comment>
<keyword evidence="1" id="KW-0732">Signal</keyword>
<dbReference type="Proteomes" id="UP000309488">
    <property type="component" value="Unassembled WGS sequence"/>
</dbReference>
<evidence type="ECO:0000313" key="3">
    <source>
        <dbReference type="Proteomes" id="UP000309488"/>
    </source>
</evidence>
<evidence type="ECO:0000256" key="1">
    <source>
        <dbReference type="SAM" id="SignalP"/>
    </source>
</evidence>
<dbReference type="RefSeq" id="WP_136840270.1">
    <property type="nucleotide sequence ID" value="NZ_SWBR01000002.1"/>
</dbReference>